<dbReference type="Pfam" id="PF07702">
    <property type="entry name" value="UTRA"/>
    <property type="match status" value="1"/>
</dbReference>
<dbReference type="CDD" id="cd07377">
    <property type="entry name" value="WHTH_GntR"/>
    <property type="match status" value="1"/>
</dbReference>
<protein>
    <recommendedName>
        <fullName evidence="4">HTH gntR-type domain-containing protein</fullName>
    </recommendedName>
</protein>
<keyword evidence="2" id="KW-0238">DNA-binding</keyword>
<dbReference type="RefSeq" id="WP_344626759.1">
    <property type="nucleotide sequence ID" value="NZ_BAAALD010000077.1"/>
</dbReference>
<evidence type="ECO:0000259" key="4">
    <source>
        <dbReference type="PROSITE" id="PS50949"/>
    </source>
</evidence>
<dbReference type="Proteomes" id="UP001499987">
    <property type="component" value="Unassembled WGS sequence"/>
</dbReference>
<dbReference type="InterPro" id="IPR036388">
    <property type="entry name" value="WH-like_DNA-bd_sf"/>
</dbReference>
<keyword evidence="1" id="KW-0805">Transcription regulation</keyword>
<keyword evidence="3" id="KW-0804">Transcription</keyword>
<dbReference type="InterPro" id="IPR036390">
    <property type="entry name" value="WH_DNA-bd_sf"/>
</dbReference>
<dbReference type="Gene3D" id="1.10.10.10">
    <property type="entry name" value="Winged helix-like DNA-binding domain superfamily/Winged helix DNA-binding domain"/>
    <property type="match status" value="1"/>
</dbReference>
<evidence type="ECO:0000256" key="1">
    <source>
        <dbReference type="ARBA" id="ARBA00023015"/>
    </source>
</evidence>
<keyword evidence="6" id="KW-1185">Reference proteome</keyword>
<comment type="caution">
    <text evidence="5">The sequence shown here is derived from an EMBL/GenBank/DDBJ whole genome shotgun (WGS) entry which is preliminary data.</text>
</comment>
<dbReference type="InterPro" id="IPR028978">
    <property type="entry name" value="Chorismate_lyase_/UTRA_dom_sf"/>
</dbReference>
<dbReference type="PANTHER" id="PTHR44846">
    <property type="entry name" value="MANNOSYL-D-GLYCERATE TRANSPORT/METABOLISM SYSTEM REPRESSOR MNGR-RELATED"/>
    <property type="match status" value="1"/>
</dbReference>
<dbReference type="PANTHER" id="PTHR44846:SF17">
    <property type="entry name" value="GNTR-FAMILY TRANSCRIPTIONAL REGULATOR"/>
    <property type="match status" value="1"/>
</dbReference>
<dbReference type="Gene3D" id="3.40.1410.10">
    <property type="entry name" value="Chorismate lyase-like"/>
    <property type="match status" value="1"/>
</dbReference>
<dbReference type="EMBL" id="BAAALD010000077">
    <property type="protein sequence ID" value="GAA1109738.1"/>
    <property type="molecule type" value="Genomic_DNA"/>
</dbReference>
<sequence>MSAKRARGPGYEEIAEHYRQKISSGELTPGTKLPTVREVQAEWGVSNTTAAAAMAQLRREGLTVARPRVGTVVATPPPVVVTGIARIERLIRTGRPYRDGEAKVELRSPSLHSCYDPYVAEQLGIELGDEIVLRIRLFSQDGKPTTIGVNCIHPRALAVVPELVAGEELPKFWQLLYTERTGERITPADELFQARAASGDELEALGLLDVPTGIAVPVLVSNVTFHTDDGQPIEVWEDTYAPGTRKAVPRHVAE</sequence>
<reference evidence="5 6" key="1">
    <citation type="journal article" date="2019" name="Int. J. Syst. Evol. Microbiol.">
        <title>The Global Catalogue of Microorganisms (GCM) 10K type strain sequencing project: providing services to taxonomists for standard genome sequencing and annotation.</title>
        <authorList>
            <consortium name="The Broad Institute Genomics Platform"/>
            <consortium name="The Broad Institute Genome Sequencing Center for Infectious Disease"/>
            <person name="Wu L."/>
            <person name="Ma J."/>
        </authorList>
    </citation>
    <scope>NUCLEOTIDE SEQUENCE [LARGE SCALE GENOMIC DNA]</scope>
    <source>
        <strain evidence="5 6">JCM 13002</strain>
    </source>
</reference>
<evidence type="ECO:0000313" key="6">
    <source>
        <dbReference type="Proteomes" id="UP001499987"/>
    </source>
</evidence>
<dbReference type="InterPro" id="IPR050679">
    <property type="entry name" value="Bact_HTH_transcr_reg"/>
</dbReference>
<accession>A0ABN1U0Y5</accession>
<evidence type="ECO:0000256" key="2">
    <source>
        <dbReference type="ARBA" id="ARBA00023125"/>
    </source>
</evidence>
<dbReference type="Pfam" id="PF00392">
    <property type="entry name" value="GntR"/>
    <property type="match status" value="1"/>
</dbReference>
<dbReference type="SUPFAM" id="SSF64288">
    <property type="entry name" value="Chorismate lyase-like"/>
    <property type="match status" value="1"/>
</dbReference>
<organism evidence="5 6">
    <name type="scientific">Kitasatospora arboriphila</name>
    <dbReference type="NCBI Taxonomy" id="258052"/>
    <lineage>
        <taxon>Bacteria</taxon>
        <taxon>Bacillati</taxon>
        <taxon>Actinomycetota</taxon>
        <taxon>Actinomycetes</taxon>
        <taxon>Kitasatosporales</taxon>
        <taxon>Streptomycetaceae</taxon>
        <taxon>Kitasatospora</taxon>
    </lineage>
</organism>
<name>A0ABN1U0Y5_9ACTN</name>
<dbReference type="InterPro" id="IPR011663">
    <property type="entry name" value="UTRA"/>
</dbReference>
<proteinExistence type="predicted"/>
<evidence type="ECO:0000313" key="5">
    <source>
        <dbReference type="EMBL" id="GAA1109738.1"/>
    </source>
</evidence>
<feature type="domain" description="HTH gntR-type" evidence="4">
    <location>
        <begin position="8"/>
        <end position="76"/>
    </location>
</feature>
<evidence type="ECO:0000256" key="3">
    <source>
        <dbReference type="ARBA" id="ARBA00023163"/>
    </source>
</evidence>
<dbReference type="SUPFAM" id="SSF46785">
    <property type="entry name" value="Winged helix' DNA-binding domain"/>
    <property type="match status" value="1"/>
</dbReference>
<dbReference type="SMART" id="SM00345">
    <property type="entry name" value="HTH_GNTR"/>
    <property type="match status" value="1"/>
</dbReference>
<gene>
    <name evidence="5" type="ORF">GCM10009663_59160</name>
</gene>
<dbReference type="InterPro" id="IPR000524">
    <property type="entry name" value="Tscrpt_reg_HTH_GntR"/>
</dbReference>
<dbReference type="PROSITE" id="PS50949">
    <property type="entry name" value="HTH_GNTR"/>
    <property type="match status" value="1"/>
</dbReference>